<accession>A0AAV6ZDH8</accession>
<protein>
    <recommendedName>
        <fullName evidence="3">Secreted protein</fullName>
    </recommendedName>
</protein>
<dbReference type="Proteomes" id="UP000824782">
    <property type="component" value="Unassembled WGS sequence"/>
</dbReference>
<dbReference type="AlphaFoldDB" id="A0AAV6ZDH8"/>
<reference evidence="1" key="1">
    <citation type="thesis" date="2020" institute="ProQuest LLC" country="789 East Eisenhower Parkway, Ann Arbor, MI, USA">
        <title>Comparative Genomics and Chromosome Evolution.</title>
        <authorList>
            <person name="Mudd A.B."/>
        </authorList>
    </citation>
    <scope>NUCLEOTIDE SEQUENCE</scope>
    <source>
        <strain evidence="1">237g6f4</strain>
        <tissue evidence="1">Blood</tissue>
    </source>
</reference>
<evidence type="ECO:0000313" key="2">
    <source>
        <dbReference type="Proteomes" id="UP000824782"/>
    </source>
</evidence>
<evidence type="ECO:0008006" key="3">
    <source>
        <dbReference type="Google" id="ProtNLM"/>
    </source>
</evidence>
<organism evidence="1 2">
    <name type="scientific">Engystomops pustulosus</name>
    <name type="common">Tungara frog</name>
    <name type="synonym">Physalaemus pustulosus</name>
    <dbReference type="NCBI Taxonomy" id="76066"/>
    <lineage>
        <taxon>Eukaryota</taxon>
        <taxon>Metazoa</taxon>
        <taxon>Chordata</taxon>
        <taxon>Craniata</taxon>
        <taxon>Vertebrata</taxon>
        <taxon>Euteleostomi</taxon>
        <taxon>Amphibia</taxon>
        <taxon>Batrachia</taxon>
        <taxon>Anura</taxon>
        <taxon>Neobatrachia</taxon>
        <taxon>Hyloidea</taxon>
        <taxon>Leptodactylidae</taxon>
        <taxon>Leiuperinae</taxon>
        <taxon>Engystomops</taxon>
    </lineage>
</organism>
<keyword evidence="2" id="KW-1185">Reference proteome</keyword>
<name>A0AAV6ZDH8_ENGPU</name>
<gene>
    <name evidence="1" type="ORF">GDO81_020877</name>
</gene>
<sequence length="103" mass="11799">MRGTQIIFMSLQSSAFLKTWLPQYIYMSHSFLSWYQRCRFLPRIDLLVLDYGVVQCAPVITCDKQVALAGRVSKVLPSFCTATCVSFVFLCRLLVKKKTVSVH</sequence>
<proteinExistence type="predicted"/>
<evidence type="ECO:0000313" key="1">
    <source>
        <dbReference type="EMBL" id="KAG8545435.1"/>
    </source>
</evidence>
<dbReference type="EMBL" id="WNYA01001620">
    <property type="protein sequence ID" value="KAG8545435.1"/>
    <property type="molecule type" value="Genomic_DNA"/>
</dbReference>
<comment type="caution">
    <text evidence="1">The sequence shown here is derived from an EMBL/GenBank/DDBJ whole genome shotgun (WGS) entry which is preliminary data.</text>
</comment>